<proteinExistence type="inferred from homology"/>
<dbReference type="GO" id="GO:0033468">
    <property type="term" value="P:CMP-keto-3-deoxy-D-manno-octulosonic acid biosynthetic process"/>
    <property type="evidence" value="ECO:0007669"/>
    <property type="project" value="UniProtKB-UniRule"/>
</dbReference>
<keyword evidence="3 4" id="KW-0448">Lipopolysaccharide biosynthesis</keyword>
<dbReference type="OrthoDB" id="9815559at2"/>
<keyword evidence="2 4" id="KW-0548">Nucleotidyltransferase</keyword>
<dbReference type="InterPro" id="IPR003329">
    <property type="entry name" value="Cytidylyl_trans"/>
</dbReference>
<protein>
    <recommendedName>
        <fullName evidence="4">3-deoxy-manno-octulosonate cytidylyltransferase</fullName>
        <ecNumber evidence="4">2.7.7.38</ecNumber>
    </recommendedName>
    <alternativeName>
        <fullName evidence="4">CMP-2-keto-3-deoxyoctulosonic acid synthase</fullName>
        <shortName evidence="4">CKS</shortName>
        <shortName evidence="4">CMP-KDO synthase</shortName>
    </alternativeName>
</protein>
<evidence type="ECO:0000256" key="4">
    <source>
        <dbReference type="HAMAP-Rule" id="MF_00057"/>
    </source>
</evidence>
<organism evidence="5 6">
    <name type="scientific">Leeuwenhoekiella aequorea</name>
    <dbReference type="NCBI Taxonomy" id="283736"/>
    <lineage>
        <taxon>Bacteria</taxon>
        <taxon>Pseudomonadati</taxon>
        <taxon>Bacteroidota</taxon>
        <taxon>Flavobacteriia</taxon>
        <taxon>Flavobacteriales</taxon>
        <taxon>Flavobacteriaceae</taxon>
        <taxon>Leeuwenhoekiella</taxon>
    </lineage>
</organism>
<dbReference type="CDD" id="cd02517">
    <property type="entry name" value="CMP-KDO-Synthetase"/>
    <property type="match status" value="1"/>
</dbReference>
<dbReference type="Gene3D" id="3.90.550.10">
    <property type="entry name" value="Spore Coat Polysaccharide Biosynthesis Protein SpsA, Chain A"/>
    <property type="match status" value="1"/>
</dbReference>
<evidence type="ECO:0000256" key="3">
    <source>
        <dbReference type="ARBA" id="ARBA00022985"/>
    </source>
</evidence>
<keyword evidence="1 4" id="KW-0808">Transferase</keyword>
<dbReference type="PANTHER" id="PTHR42866">
    <property type="entry name" value="3-DEOXY-MANNO-OCTULOSONATE CYTIDYLYLTRANSFERASE"/>
    <property type="match status" value="1"/>
</dbReference>
<evidence type="ECO:0000313" key="5">
    <source>
        <dbReference type="EMBL" id="RXG23650.1"/>
    </source>
</evidence>
<dbReference type="GO" id="GO:0005829">
    <property type="term" value="C:cytosol"/>
    <property type="evidence" value="ECO:0007669"/>
    <property type="project" value="TreeGrafter"/>
</dbReference>
<dbReference type="Pfam" id="PF02348">
    <property type="entry name" value="CTP_transf_3"/>
    <property type="match status" value="1"/>
</dbReference>
<dbReference type="Proteomes" id="UP000289238">
    <property type="component" value="Unassembled WGS sequence"/>
</dbReference>
<comment type="function">
    <text evidence="4">Activates KDO (a required 8-carbon sugar) for incorporation into bacterial lipopolysaccharide in Gram-negative bacteria.</text>
</comment>
<comment type="similarity">
    <text evidence="4">Belongs to the KdsB family.</text>
</comment>
<dbReference type="GO" id="GO:0008690">
    <property type="term" value="F:3-deoxy-manno-octulosonate cytidylyltransferase activity"/>
    <property type="evidence" value="ECO:0007669"/>
    <property type="project" value="UniProtKB-UniRule"/>
</dbReference>
<dbReference type="InterPro" id="IPR004528">
    <property type="entry name" value="KdsB"/>
</dbReference>
<accession>A0A4Q0PA10</accession>
<keyword evidence="4" id="KW-0963">Cytoplasm</keyword>
<dbReference type="SUPFAM" id="SSF53448">
    <property type="entry name" value="Nucleotide-diphospho-sugar transferases"/>
    <property type="match status" value="1"/>
</dbReference>
<dbReference type="NCBIfam" id="NF003952">
    <property type="entry name" value="PRK05450.1-5"/>
    <property type="match status" value="1"/>
</dbReference>
<dbReference type="GO" id="GO:0009103">
    <property type="term" value="P:lipopolysaccharide biosynthetic process"/>
    <property type="evidence" value="ECO:0007669"/>
    <property type="project" value="UniProtKB-UniRule"/>
</dbReference>
<comment type="caution">
    <text evidence="5">The sequence shown here is derived from an EMBL/GenBank/DDBJ whole genome shotgun (WGS) entry which is preliminary data.</text>
</comment>
<name>A0A4Q0PA10_9FLAO</name>
<dbReference type="EC" id="2.7.7.38" evidence="4"/>
<reference evidence="5 6" key="1">
    <citation type="submission" date="2018-07" db="EMBL/GenBank/DDBJ databases">
        <title>Leeuwenhoekiella genomics.</title>
        <authorList>
            <person name="Tahon G."/>
            <person name="Willems A."/>
        </authorList>
    </citation>
    <scope>NUCLEOTIDE SEQUENCE [LARGE SCALE GENOMIC DNA]</scope>
    <source>
        <strain evidence="5 6">LMG 22550</strain>
    </source>
</reference>
<dbReference type="NCBIfam" id="TIGR00466">
    <property type="entry name" value="kdsB"/>
    <property type="match status" value="1"/>
</dbReference>
<evidence type="ECO:0000256" key="2">
    <source>
        <dbReference type="ARBA" id="ARBA00022695"/>
    </source>
</evidence>
<dbReference type="InterPro" id="IPR029044">
    <property type="entry name" value="Nucleotide-diphossugar_trans"/>
</dbReference>
<dbReference type="UniPathway" id="UPA00358">
    <property type="reaction ID" value="UER00476"/>
</dbReference>
<dbReference type="PANTHER" id="PTHR42866:SF2">
    <property type="entry name" value="3-DEOXY-MANNO-OCTULOSONATE CYTIDYLYLTRANSFERASE, MITOCHONDRIAL"/>
    <property type="match status" value="1"/>
</dbReference>
<comment type="catalytic activity">
    <reaction evidence="4">
        <text>3-deoxy-alpha-D-manno-oct-2-ulosonate + CTP = CMP-3-deoxy-beta-D-manno-octulosonate + diphosphate</text>
        <dbReference type="Rhea" id="RHEA:23448"/>
        <dbReference type="ChEBI" id="CHEBI:33019"/>
        <dbReference type="ChEBI" id="CHEBI:37563"/>
        <dbReference type="ChEBI" id="CHEBI:85986"/>
        <dbReference type="ChEBI" id="CHEBI:85987"/>
        <dbReference type="EC" id="2.7.7.38"/>
    </reaction>
</comment>
<evidence type="ECO:0000313" key="6">
    <source>
        <dbReference type="Proteomes" id="UP000289238"/>
    </source>
</evidence>
<dbReference type="EMBL" id="QOVM01000002">
    <property type="protein sequence ID" value="RXG23650.1"/>
    <property type="molecule type" value="Genomic_DNA"/>
</dbReference>
<dbReference type="AlphaFoldDB" id="A0A4Q0PA10"/>
<dbReference type="RefSeq" id="WP_128757160.1">
    <property type="nucleotide sequence ID" value="NZ_QOVM01000002.1"/>
</dbReference>
<evidence type="ECO:0000256" key="1">
    <source>
        <dbReference type="ARBA" id="ARBA00022679"/>
    </source>
</evidence>
<comment type="subcellular location">
    <subcellularLocation>
        <location evidence="4">Cytoplasm</location>
    </subcellularLocation>
</comment>
<dbReference type="NCBIfam" id="NF009905">
    <property type="entry name" value="PRK13368.1"/>
    <property type="match status" value="1"/>
</dbReference>
<comment type="pathway">
    <text evidence="4">Nucleotide-sugar biosynthesis; CMP-3-deoxy-D-manno-octulosonate biosynthesis; CMP-3-deoxy-D-manno-octulosonate from 3-deoxy-D-manno-octulosonate and CTP: step 1/1.</text>
</comment>
<sequence>MTEKLKVIAMIPARYEASRFPGKLMKDLEGKPVIIRTYEAAIKTGLFDDVYVVTDSKLIFDTIGEYGGKVIMSLEEHQCGSDRIAEAVKDLDVDIVVNVQGDEPFTNEKDMRNILQVFYEDDADSIDLASLMTPISSISEIENPNNVKVIVDHNNFALYFSRAPIPYPRDKEIEITYFKHKGIYAFRKQAVLDFYNLPMRNLEASEKIEAIRYLEYGKRIKMVFSDSPAIGIDTPQDLEDARNIIKSQHIN</sequence>
<keyword evidence="6" id="KW-1185">Reference proteome</keyword>
<dbReference type="HAMAP" id="MF_00057">
    <property type="entry name" value="KdsB"/>
    <property type="match status" value="1"/>
</dbReference>
<gene>
    <name evidence="4" type="primary">kdsB</name>
    <name evidence="5" type="ORF">DSM00_1265</name>
</gene>